<dbReference type="InterPro" id="IPR009014">
    <property type="entry name" value="Transketo_C/PFOR_II"/>
</dbReference>
<evidence type="ECO:0000256" key="1">
    <source>
        <dbReference type="ARBA" id="ARBA00001964"/>
    </source>
</evidence>
<evidence type="ECO:0000313" key="6">
    <source>
        <dbReference type="Proteomes" id="UP000628736"/>
    </source>
</evidence>
<keyword evidence="2" id="KW-0560">Oxidoreductase</keyword>
<name>A0A8J6J9I8_9FIRM</name>
<dbReference type="Pfam" id="PF02780">
    <property type="entry name" value="Transketolase_C"/>
    <property type="match status" value="1"/>
</dbReference>
<dbReference type="GO" id="GO:0016491">
    <property type="term" value="F:oxidoreductase activity"/>
    <property type="evidence" value="ECO:0007669"/>
    <property type="project" value="UniProtKB-KW"/>
</dbReference>
<dbReference type="CDD" id="cd07036">
    <property type="entry name" value="TPP_PYR_E1-PDHc-beta_like"/>
    <property type="match status" value="1"/>
</dbReference>
<dbReference type="Pfam" id="PF02779">
    <property type="entry name" value="Transket_pyr"/>
    <property type="match status" value="1"/>
</dbReference>
<dbReference type="RefSeq" id="WP_186852443.1">
    <property type="nucleotide sequence ID" value="NZ_JACOPO010000002.1"/>
</dbReference>
<proteinExistence type="predicted"/>
<keyword evidence="3" id="KW-0786">Thiamine pyrophosphate</keyword>
<feature type="domain" description="Transketolase-like pyrimidine-binding" evidence="4">
    <location>
        <begin position="4"/>
        <end position="200"/>
    </location>
</feature>
<dbReference type="PANTHER" id="PTHR43257:SF2">
    <property type="entry name" value="PYRUVATE DEHYDROGENASE E1 COMPONENT SUBUNIT BETA"/>
    <property type="match status" value="1"/>
</dbReference>
<evidence type="ECO:0000256" key="2">
    <source>
        <dbReference type="ARBA" id="ARBA00023002"/>
    </source>
</evidence>
<sequence length="356" mass="38376">MAVMSIADALKSAIAEEMRRDPTVFCIGEDEDIPGGMGGAFTVTKGLADEFGANVRSADDKGFGGTPVPIGEARVINTPIAEIMISGVCVGAAMAGMRPVADLQYGDFLFCMMDQLVNQAAKMRYMSNGQVSVPMVMRAPCGATNRGAQHAQSLESYFTHVPGLKVICPSTAYDAKGMMKQAIRDNNPVLVFEHKLLYGGSRKEAGQLSSAGEVPEGDYTVPFGKAAIRREGKDVTIVANLLMWYRTMEAAEELEKEGISCEIIDPRSLVPFDYDTVLASLEKTGKLMIVHEDHYNCGWGAQLGSYVAENAITLLDAPIVRLGATDTPTPFSPPLEQFVIPSTQRIIEGARKLARL</sequence>
<evidence type="ECO:0000256" key="3">
    <source>
        <dbReference type="ARBA" id="ARBA00023052"/>
    </source>
</evidence>
<dbReference type="Gene3D" id="3.40.50.970">
    <property type="match status" value="1"/>
</dbReference>
<dbReference type="SUPFAM" id="SSF52922">
    <property type="entry name" value="TK C-terminal domain-like"/>
    <property type="match status" value="1"/>
</dbReference>
<reference evidence="5" key="1">
    <citation type="submission" date="2020-08" db="EMBL/GenBank/DDBJ databases">
        <title>Genome public.</title>
        <authorList>
            <person name="Liu C."/>
            <person name="Sun Q."/>
        </authorList>
    </citation>
    <scope>NUCLEOTIDE SEQUENCE</scope>
    <source>
        <strain evidence="5">NSJ-23</strain>
    </source>
</reference>
<keyword evidence="6" id="KW-1185">Reference proteome</keyword>
<dbReference type="Proteomes" id="UP000628736">
    <property type="component" value="Unassembled WGS sequence"/>
</dbReference>
<dbReference type="FunFam" id="3.40.50.920:FF:000001">
    <property type="entry name" value="Pyruvate dehydrogenase E1 beta subunit"/>
    <property type="match status" value="1"/>
</dbReference>
<dbReference type="InterPro" id="IPR033248">
    <property type="entry name" value="Transketolase_C"/>
</dbReference>
<comment type="caution">
    <text evidence="5">The sequence shown here is derived from an EMBL/GenBank/DDBJ whole genome shotgun (WGS) entry which is preliminary data.</text>
</comment>
<dbReference type="InterPro" id="IPR005475">
    <property type="entry name" value="Transketolase-like_Pyr-bd"/>
</dbReference>
<dbReference type="SUPFAM" id="SSF52518">
    <property type="entry name" value="Thiamin diphosphate-binding fold (THDP-binding)"/>
    <property type="match status" value="1"/>
</dbReference>
<comment type="cofactor">
    <cofactor evidence="1">
        <name>thiamine diphosphate</name>
        <dbReference type="ChEBI" id="CHEBI:58937"/>
    </cofactor>
</comment>
<evidence type="ECO:0000313" key="5">
    <source>
        <dbReference type="EMBL" id="MBC5722133.1"/>
    </source>
</evidence>
<dbReference type="SMART" id="SM00861">
    <property type="entry name" value="Transket_pyr"/>
    <property type="match status" value="1"/>
</dbReference>
<accession>A0A8J6J9I8</accession>
<evidence type="ECO:0000259" key="4">
    <source>
        <dbReference type="SMART" id="SM00861"/>
    </source>
</evidence>
<gene>
    <name evidence="5" type="ORF">H8S11_04795</name>
</gene>
<dbReference type="PANTHER" id="PTHR43257">
    <property type="entry name" value="PYRUVATE DEHYDROGENASE E1 COMPONENT BETA SUBUNIT"/>
    <property type="match status" value="1"/>
</dbReference>
<dbReference type="InterPro" id="IPR029061">
    <property type="entry name" value="THDP-binding"/>
</dbReference>
<dbReference type="EMBL" id="JACOPO010000002">
    <property type="protein sequence ID" value="MBC5722133.1"/>
    <property type="molecule type" value="Genomic_DNA"/>
</dbReference>
<protein>
    <submittedName>
        <fullName evidence="5">Alpha-ketoacid dehydrogenase subunit beta</fullName>
    </submittedName>
</protein>
<dbReference type="Gene3D" id="3.40.50.920">
    <property type="match status" value="1"/>
</dbReference>
<organism evidence="5 6">
    <name type="scientific">Flintibacter hominis</name>
    <dbReference type="NCBI Taxonomy" id="2763048"/>
    <lineage>
        <taxon>Bacteria</taxon>
        <taxon>Bacillati</taxon>
        <taxon>Bacillota</taxon>
        <taxon>Clostridia</taxon>
        <taxon>Eubacteriales</taxon>
        <taxon>Flintibacter</taxon>
    </lineage>
</organism>
<dbReference type="AlphaFoldDB" id="A0A8J6J9I8"/>